<name>A0A1J5SZ18_9ZZZZ</name>
<dbReference type="AlphaFoldDB" id="A0A1J5SZ18"/>
<organism evidence="2">
    <name type="scientific">mine drainage metagenome</name>
    <dbReference type="NCBI Taxonomy" id="410659"/>
    <lineage>
        <taxon>unclassified sequences</taxon>
        <taxon>metagenomes</taxon>
        <taxon>ecological metagenomes</taxon>
    </lineage>
</organism>
<keyword evidence="1" id="KW-1133">Transmembrane helix</keyword>
<accession>A0A1J5SZ18</accession>
<sequence>MASVSLVPMVWFWRGLKGHSVTFAVLFASLVLGFSLMGVIHRVLADVGVHWLYVLLIPIFLVRWLSKREAVWIPDEARRRRIARSILAVSLVVAAVAAWVLKP</sequence>
<feature type="transmembrane region" description="Helical" evidence="1">
    <location>
        <begin position="85"/>
        <end position="101"/>
    </location>
</feature>
<feature type="transmembrane region" description="Helical" evidence="1">
    <location>
        <begin position="21"/>
        <end position="41"/>
    </location>
</feature>
<gene>
    <name evidence="2" type="ORF">GALL_84590</name>
</gene>
<proteinExistence type="predicted"/>
<feature type="transmembrane region" description="Helical" evidence="1">
    <location>
        <begin position="47"/>
        <end position="65"/>
    </location>
</feature>
<evidence type="ECO:0000256" key="1">
    <source>
        <dbReference type="SAM" id="Phobius"/>
    </source>
</evidence>
<dbReference type="EMBL" id="MLJW01000027">
    <property type="protein sequence ID" value="OIR09229.1"/>
    <property type="molecule type" value="Genomic_DNA"/>
</dbReference>
<comment type="caution">
    <text evidence="2">The sequence shown here is derived from an EMBL/GenBank/DDBJ whole genome shotgun (WGS) entry which is preliminary data.</text>
</comment>
<keyword evidence="1" id="KW-0472">Membrane</keyword>
<keyword evidence="1" id="KW-0812">Transmembrane</keyword>
<evidence type="ECO:0000313" key="2">
    <source>
        <dbReference type="EMBL" id="OIR09229.1"/>
    </source>
</evidence>
<reference evidence="2" key="1">
    <citation type="submission" date="2016-10" db="EMBL/GenBank/DDBJ databases">
        <title>Sequence of Gallionella enrichment culture.</title>
        <authorList>
            <person name="Poehlein A."/>
            <person name="Muehling M."/>
            <person name="Daniel R."/>
        </authorList>
    </citation>
    <scope>NUCLEOTIDE SEQUENCE</scope>
</reference>
<protein>
    <submittedName>
        <fullName evidence="2">Uncharacterized protein</fullName>
    </submittedName>
</protein>